<organism evidence="2 3">
    <name type="scientific">Rhodonia placenta</name>
    <dbReference type="NCBI Taxonomy" id="104341"/>
    <lineage>
        <taxon>Eukaryota</taxon>
        <taxon>Fungi</taxon>
        <taxon>Dikarya</taxon>
        <taxon>Basidiomycota</taxon>
        <taxon>Agaricomycotina</taxon>
        <taxon>Agaricomycetes</taxon>
        <taxon>Polyporales</taxon>
        <taxon>Adustoporiaceae</taxon>
        <taxon>Rhodonia</taxon>
    </lineage>
</organism>
<protein>
    <submittedName>
        <fullName evidence="2">Uncharacterized protein</fullName>
    </submittedName>
</protein>
<comment type="caution">
    <text evidence="2">The sequence shown here is derived from an EMBL/GenBank/DDBJ whole genome shotgun (WGS) entry which is preliminary data.</text>
</comment>
<sequence>MDIIARARKLPSAPPPNDDPAQIKGNMTLEMKRLGASIFAWHIANYPGSHVFGHDALANLKFAEVCIRRVGMGGQHVLVREDEDPEELRKISLESQTVCELTVDEGMLNVHGMLAGGCSAHLVDV</sequence>
<proteinExistence type="predicted"/>
<accession>A0A8H7P8A5</accession>
<reference evidence="2" key="1">
    <citation type="submission" date="2020-11" db="EMBL/GenBank/DDBJ databases">
        <authorList>
            <person name="Koelle M."/>
            <person name="Horta M.A.C."/>
            <person name="Nowrousian M."/>
            <person name="Ohm R.A."/>
            <person name="Benz P."/>
            <person name="Pilgard A."/>
        </authorList>
    </citation>
    <scope>NUCLEOTIDE SEQUENCE</scope>
    <source>
        <strain evidence="2">FPRL280</strain>
    </source>
</reference>
<dbReference type="Proteomes" id="UP000639403">
    <property type="component" value="Unassembled WGS sequence"/>
</dbReference>
<gene>
    <name evidence="2" type="ORF">IEO21_02080</name>
</gene>
<evidence type="ECO:0000313" key="3">
    <source>
        <dbReference type="Proteomes" id="UP000639403"/>
    </source>
</evidence>
<reference evidence="2" key="2">
    <citation type="journal article" name="Front. Microbiol.">
        <title>Degradative Capacity of Two Strains of Rhodonia placenta: From Phenotype to Genotype.</title>
        <authorList>
            <person name="Kolle M."/>
            <person name="Horta M.A.C."/>
            <person name="Nowrousian M."/>
            <person name="Ohm R.A."/>
            <person name="Benz J.P."/>
            <person name="Pilgard A."/>
        </authorList>
    </citation>
    <scope>NUCLEOTIDE SEQUENCE</scope>
    <source>
        <strain evidence="2">FPRL280</strain>
    </source>
</reference>
<dbReference type="EMBL" id="JADOXO010000018">
    <property type="protein sequence ID" value="KAF9819472.1"/>
    <property type="molecule type" value="Genomic_DNA"/>
</dbReference>
<dbReference type="AlphaFoldDB" id="A0A8H7P8A5"/>
<evidence type="ECO:0000256" key="1">
    <source>
        <dbReference type="SAM" id="MobiDB-lite"/>
    </source>
</evidence>
<name>A0A8H7P8A5_9APHY</name>
<feature type="region of interest" description="Disordered" evidence="1">
    <location>
        <begin position="1"/>
        <end position="22"/>
    </location>
</feature>
<evidence type="ECO:0000313" key="2">
    <source>
        <dbReference type="EMBL" id="KAF9819472.1"/>
    </source>
</evidence>